<gene>
    <name evidence="2" type="ORF">SERLADRAFT_402881</name>
</gene>
<dbReference type="Proteomes" id="UP000008064">
    <property type="component" value="Unassembled WGS sequence"/>
</dbReference>
<evidence type="ECO:0000256" key="1">
    <source>
        <dbReference type="SAM" id="MobiDB-lite"/>
    </source>
</evidence>
<evidence type="ECO:0000313" key="2">
    <source>
        <dbReference type="EMBL" id="EGO19361.1"/>
    </source>
</evidence>
<sequence>VQGTRSLPLTRSPPHPLHPSILPTLASCCAQQTKRARNEPKSRAAFTGNCTPESYSSLPNLIS</sequence>
<feature type="region of interest" description="Disordered" evidence="1">
    <location>
        <begin position="33"/>
        <end position="63"/>
    </location>
</feature>
<feature type="compositionally biased region" description="Polar residues" evidence="1">
    <location>
        <begin position="48"/>
        <end position="63"/>
    </location>
</feature>
<organism>
    <name type="scientific">Serpula lacrymans var. lacrymans (strain S7.9)</name>
    <name type="common">Dry rot fungus</name>
    <dbReference type="NCBI Taxonomy" id="578457"/>
    <lineage>
        <taxon>Eukaryota</taxon>
        <taxon>Fungi</taxon>
        <taxon>Dikarya</taxon>
        <taxon>Basidiomycota</taxon>
        <taxon>Agaricomycotina</taxon>
        <taxon>Agaricomycetes</taxon>
        <taxon>Agaricomycetidae</taxon>
        <taxon>Boletales</taxon>
        <taxon>Coniophorineae</taxon>
        <taxon>Serpulaceae</taxon>
        <taxon>Serpula</taxon>
    </lineage>
</organism>
<feature type="non-terminal residue" evidence="2">
    <location>
        <position position="1"/>
    </location>
</feature>
<dbReference type="RefSeq" id="XP_007324082.1">
    <property type="nucleotide sequence ID" value="XM_007324020.1"/>
</dbReference>
<accession>F8PCG3</accession>
<reference evidence="2" key="1">
    <citation type="submission" date="2011-04" db="EMBL/GenBank/DDBJ databases">
        <title>Evolution of plant cell wall degrading machinery underlies the functional diversity of forest fungi.</title>
        <authorList>
            <consortium name="US DOE Joint Genome Institute (JGI-PGF)"/>
            <person name="Eastwood D.C."/>
            <person name="Floudas D."/>
            <person name="Binder M."/>
            <person name="Majcherczyk A."/>
            <person name="Schneider P."/>
            <person name="Aerts A."/>
            <person name="Asiegbu F.O."/>
            <person name="Baker S.E."/>
            <person name="Barry K."/>
            <person name="Bendiksby M."/>
            <person name="Blumentritt M."/>
            <person name="Coutinho P.M."/>
            <person name="Cullen D."/>
            <person name="Cullen D."/>
            <person name="Gathman A."/>
            <person name="Goodell B."/>
            <person name="Henrissat B."/>
            <person name="Ihrmark K."/>
            <person name="Kauserud H."/>
            <person name="Kohler A."/>
            <person name="LaButti K."/>
            <person name="Lapidus A."/>
            <person name="Lavin J.L."/>
            <person name="Lee Y.-H."/>
            <person name="Lindquist E."/>
            <person name="Lilly W."/>
            <person name="Lucas S."/>
            <person name="Morin E."/>
            <person name="Murat C."/>
            <person name="Oguiza J.A."/>
            <person name="Park J."/>
            <person name="Pisabarro A.G."/>
            <person name="Riley R."/>
            <person name="Rosling A."/>
            <person name="Salamov A."/>
            <person name="Schmidt O."/>
            <person name="Schmutz J."/>
            <person name="Skrede I."/>
            <person name="Stenlid J."/>
            <person name="Wiebenga A."/>
            <person name="Xie X."/>
            <person name="Kues U."/>
            <person name="Hibbett D.S."/>
            <person name="Hoffmeister D."/>
            <person name="Hogberg N."/>
            <person name="Martin F."/>
            <person name="Grigoriev I.V."/>
            <person name="Watkinson S.C."/>
        </authorList>
    </citation>
    <scope>NUCLEOTIDE SEQUENCE</scope>
    <source>
        <strain evidence="2">S7.9</strain>
    </source>
</reference>
<dbReference type="KEGG" id="sla:SERLADRAFT_402881"/>
<name>F8PCG3_SERL9</name>
<feature type="region of interest" description="Disordered" evidence="1">
    <location>
        <begin position="1"/>
        <end position="21"/>
    </location>
</feature>
<dbReference type="HOGENOM" id="CLU_2948343_0_0_1"/>
<proteinExistence type="predicted"/>
<dbReference type="AlphaFoldDB" id="F8PCG3"/>
<dbReference type="GeneID" id="18812200"/>
<dbReference type="EMBL" id="GL945444">
    <property type="protein sequence ID" value="EGO19361.1"/>
    <property type="molecule type" value="Genomic_DNA"/>
</dbReference>
<protein>
    <submittedName>
        <fullName evidence="2">Uncharacterized protein</fullName>
    </submittedName>
</protein>